<organism evidence="1 2">
    <name type="scientific">Microbotryum saponariae</name>
    <dbReference type="NCBI Taxonomy" id="289078"/>
    <lineage>
        <taxon>Eukaryota</taxon>
        <taxon>Fungi</taxon>
        <taxon>Dikarya</taxon>
        <taxon>Basidiomycota</taxon>
        <taxon>Pucciniomycotina</taxon>
        <taxon>Microbotryomycetes</taxon>
        <taxon>Microbotryales</taxon>
        <taxon>Microbotryaceae</taxon>
        <taxon>Microbotryum</taxon>
    </lineage>
</organism>
<reference evidence="2" key="1">
    <citation type="submission" date="2016-10" db="EMBL/GenBank/DDBJ databases">
        <authorList>
            <person name="Jeantristanb JTB J.-T."/>
            <person name="Ricardo R."/>
        </authorList>
    </citation>
    <scope>NUCLEOTIDE SEQUENCE [LARGE SCALE GENOMIC DNA]</scope>
</reference>
<sequence length="74" mass="7961">MSLHILHAAHGRFGLFYAAPYFIVVELGESGPCLANADSARSCGTQTFDEQSTDIANFGHGWEGVPLVRHLGLC</sequence>
<gene>
    <name evidence="1" type="ORF">BZ3500_MVSOF-1268-A1-R1_CHR6-3G08721</name>
</gene>
<keyword evidence="2" id="KW-1185">Reference proteome</keyword>
<dbReference type="Proteomes" id="UP000249723">
    <property type="component" value="Unassembled WGS sequence"/>
</dbReference>
<protein>
    <submittedName>
        <fullName evidence="1">BZ3500_MvSof-1268-A1-R1_Chr6-3g08721 protein</fullName>
    </submittedName>
</protein>
<accession>A0A2X0KIS8</accession>
<dbReference type="EMBL" id="FMWP01000048">
    <property type="protein sequence ID" value="SCZ93532.1"/>
    <property type="molecule type" value="Genomic_DNA"/>
</dbReference>
<evidence type="ECO:0000313" key="2">
    <source>
        <dbReference type="Proteomes" id="UP000249723"/>
    </source>
</evidence>
<name>A0A2X0KIS8_9BASI</name>
<dbReference type="AlphaFoldDB" id="A0A2X0KIS8"/>
<evidence type="ECO:0000313" key="1">
    <source>
        <dbReference type="EMBL" id="SCZ93532.1"/>
    </source>
</evidence>
<proteinExistence type="predicted"/>